<dbReference type="AlphaFoldDB" id="A0A517MN83"/>
<keyword evidence="3" id="KW-1185">Reference proteome</keyword>
<evidence type="ECO:0000313" key="3">
    <source>
        <dbReference type="Proteomes" id="UP000320672"/>
    </source>
</evidence>
<dbReference type="OrthoDB" id="262615at2"/>
<sequence>MNSAAKNAGLLRWKLSVDGPSVKGRRGVAPSRVSLPCPEGLVLDASEIAIVDDEKRYSVVQPDVLAWWSDRSVRWCQLDFVCELGRSYWVSLGAVADAKRDAVDVGRPAVVCQTGEKAASECLKFDSLDLPCESSLTIHLTHGGKHYLGQLAAAVDVASGSVRWTRTWAVSFVEVGQGKSPLIGQLTADSYADVPVVQFTFSVQNPQAMDHPGGNWDLGSQGAVHIDRLAVHVSTETGTDKCLIANLGDSSSPIAASKELEIYQDSSGGENWNSQNHLTAQEQLSVSFRGYRGTADGNRFEGHRAQPVLRSTGNGIVTAIAYRNFWQNFPKSLQADAQGLTIELFPGQTPGGHELQGGEQKTHEFAVEWRSADDSSSIECLTQSPVLSLEPECYASADAIPYLSNDAAHLDARYEELVALAIEGDDTFDKKSEVIDQFGWRNYGDLYGDHEAVHHRGANPLISHYNNQYDCTLGFALQFLRSGDRRWFDWMIRMADHSWDIDTYHTDDDKLLYSRGLFWHTYHYADAHTATHRSYPKRLRVSKLFDGGQDLEELGDTGEELAKNYAVGGGPAASHNYSTGWMLAYYLTGKDRYRHAAINAADYVLAIDDGNGTPFRWLCRSDTGYSTCSSEGYFGPGRAAANSTHALLTGHELTGDSRYLDRAGVLMRRTVHPRQNLDALDLLNAELRWFYTMYLQALGRLVDYKFGLGQQDDDFRYGVATLLHYADWMVQHERPTLSEPEKLQYPNETWAAQDMRKWHVLEHAALYQCDPARRDAYQQKADFFFDNVCETLTGSPTKALCRPVVLMLNFGWQRGWFKNRKGQSRIQQPILDDFGPYVEFVPQRSIAVRRFKRLVVVGAGLAVAALLVLVTYMFGVGPF</sequence>
<evidence type="ECO:0000256" key="1">
    <source>
        <dbReference type="SAM" id="Phobius"/>
    </source>
</evidence>
<protein>
    <submittedName>
        <fullName evidence="2">Uncharacterized protein</fullName>
    </submittedName>
</protein>
<keyword evidence="1" id="KW-1133">Transmembrane helix</keyword>
<dbReference type="GO" id="GO:0005975">
    <property type="term" value="P:carbohydrate metabolic process"/>
    <property type="evidence" value="ECO:0007669"/>
    <property type="project" value="InterPro"/>
</dbReference>
<accession>A0A517MN83</accession>
<reference evidence="2 3" key="1">
    <citation type="submission" date="2019-02" db="EMBL/GenBank/DDBJ databases">
        <title>Deep-cultivation of Planctomycetes and their phenomic and genomic characterization uncovers novel biology.</title>
        <authorList>
            <person name="Wiegand S."/>
            <person name="Jogler M."/>
            <person name="Boedeker C."/>
            <person name="Pinto D."/>
            <person name="Vollmers J."/>
            <person name="Rivas-Marin E."/>
            <person name="Kohn T."/>
            <person name="Peeters S.H."/>
            <person name="Heuer A."/>
            <person name="Rast P."/>
            <person name="Oberbeckmann S."/>
            <person name="Bunk B."/>
            <person name="Jeske O."/>
            <person name="Meyerdierks A."/>
            <person name="Storesund J.E."/>
            <person name="Kallscheuer N."/>
            <person name="Luecker S."/>
            <person name="Lage O.M."/>
            <person name="Pohl T."/>
            <person name="Merkel B.J."/>
            <person name="Hornburger P."/>
            <person name="Mueller R.-W."/>
            <person name="Bruemmer F."/>
            <person name="Labrenz M."/>
            <person name="Spormann A.M."/>
            <person name="Op den Camp H."/>
            <person name="Overmann J."/>
            <person name="Amann R."/>
            <person name="Jetten M.S.M."/>
            <person name="Mascher T."/>
            <person name="Medema M.H."/>
            <person name="Devos D.P."/>
            <person name="Kaster A.-K."/>
            <person name="Ovreas L."/>
            <person name="Rohde M."/>
            <person name="Galperin M.Y."/>
            <person name="Jogler C."/>
        </authorList>
    </citation>
    <scope>NUCLEOTIDE SEQUENCE [LARGE SCALE GENOMIC DNA]</scope>
    <source>
        <strain evidence="2 3">FF011L</strain>
    </source>
</reference>
<dbReference type="EMBL" id="CP036262">
    <property type="protein sequence ID" value="QDS96342.1"/>
    <property type="molecule type" value="Genomic_DNA"/>
</dbReference>
<dbReference type="RefSeq" id="WP_145354501.1">
    <property type="nucleotide sequence ID" value="NZ_CP036262.1"/>
</dbReference>
<gene>
    <name evidence="2" type="ORF">FF011L_51500</name>
</gene>
<dbReference type="InterPro" id="IPR008928">
    <property type="entry name" value="6-hairpin_glycosidase_sf"/>
</dbReference>
<keyword evidence="1" id="KW-0812">Transmembrane</keyword>
<dbReference type="KEGG" id="rml:FF011L_51500"/>
<name>A0A517MN83_9BACT</name>
<organism evidence="2 3">
    <name type="scientific">Roseimaritima multifibrata</name>
    <dbReference type="NCBI Taxonomy" id="1930274"/>
    <lineage>
        <taxon>Bacteria</taxon>
        <taxon>Pseudomonadati</taxon>
        <taxon>Planctomycetota</taxon>
        <taxon>Planctomycetia</taxon>
        <taxon>Pirellulales</taxon>
        <taxon>Pirellulaceae</taxon>
        <taxon>Roseimaritima</taxon>
    </lineage>
</organism>
<dbReference type="SUPFAM" id="SSF48208">
    <property type="entry name" value="Six-hairpin glycosidases"/>
    <property type="match status" value="1"/>
</dbReference>
<keyword evidence="1" id="KW-0472">Membrane</keyword>
<evidence type="ECO:0000313" key="2">
    <source>
        <dbReference type="EMBL" id="QDS96342.1"/>
    </source>
</evidence>
<proteinExistence type="predicted"/>
<feature type="transmembrane region" description="Helical" evidence="1">
    <location>
        <begin position="854"/>
        <end position="874"/>
    </location>
</feature>
<dbReference type="Proteomes" id="UP000320672">
    <property type="component" value="Chromosome"/>
</dbReference>